<accession>A0A8X6FY17</accession>
<evidence type="ECO:0000313" key="3">
    <source>
        <dbReference type="Proteomes" id="UP000887116"/>
    </source>
</evidence>
<sequence>MEVPQAIKKVLVFKGERAQMLSVNPDAVTQLVIVWEEKGLSRDSYNQDKQGIEKPAWKQPDFIKRIGIMKMGQTLRERDDQKTTKAKMWKRVRQVEKETHRLSKTWE</sequence>
<proteinExistence type="predicted"/>
<evidence type="ECO:0000259" key="1">
    <source>
        <dbReference type="Pfam" id="PF04037"/>
    </source>
</evidence>
<dbReference type="InterPro" id="IPR007180">
    <property type="entry name" value="DUF382"/>
</dbReference>
<gene>
    <name evidence="2" type="ORF">TNCT_390591</name>
</gene>
<dbReference type="Pfam" id="PF04037">
    <property type="entry name" value="DUF382"/>
    <property type="match status" value="1"/>
</dbReference>
<evidence type="ECO:0000313" key="2">
    <source>
        <dbReference type="EMBL" id="GFQ91047.1"/>
    </source>
</evidence>
<dbReference type="OrthoDB" id="10260794at2759"/>
<keyword evidence="3" id="KW-1185">Reference proteome</keyword>
<dbReference type="PANTHER" id="PTHR12785">
    <property type="entry name" value="SPLICING FACTOR 3B"/>
    <property type="match status" value="1"/>
</dbReference>
<reference evidence="2" key="1">
    <citation type="submission" date="2020-07" db="EMBL/GenBank/DDBJ databases">
        <title>Multicomponent nature underlies the extraordinary mechanical properties of spider dragline silk.</title>
        <authorList>
            <person name="Kono N."/>
            <person name="Nakamura H."/>
            <person name="Mori M."/>
            <person name="Yoshida Y."/>
            <person name="Ohtoshi R."/>
            <person name="Malay A.D."/>
            <person name="Moran D.A.P."/>
            <person name="Tomita M."/>
            <person name="Numata K."/>
            <person name="Arakawa K."/>
        </authorList>
    </citation>
    <scope>NUCLEOTIDE SEQUENCE</scope>
</reference>
<feature type="domain" description="DUF382" evidence="1">
    <location>
        <begin position="40"/>
        <end position="94"/>
    </location>
</feature>
<protein>
    <recommendedName>
        <fullName evidence="1">DUF382 domain-containing protein</fullName>
    </recommendedName>
</protein>
<dbReference type="AlphaFoldDB" id="A0A8X6FY17"/>
<comment type="caution">
    <text evidence="2">The sequence shown here is derived from an EMBL/GenBank/DDBJ whole genome shotgun (WGS) entry which is preliminary data.</text>
</comment>
<dbReference type="Proteomes" id="UP000887116">
    <property type="component" value="Unassembled WGS sequence"/>
</dbReference>
<dbReference type="EMBL" id="BMAO01023808">
    <property type="protein sequence ID" value="GFQ91047.1"/>
    <property type="molecule type" value="Genomic_DNA"/>
</dbReference>
<dbReference type="InterPro" id="IPR052584">
    <property type="entry name" value="U2_snRNP_Complex_Component"/>
</dbReference>
<organism evidence="2 3">
    <name type="scientific">Trichonephila clavata</name>
    <name type="common">Joro spider</name>
    <name type="synonym">Nephila clavata</name>
    <dbReference type="NCBI Taxonomy" id="2740835"/>
    <lineage>
        <taxon>Eukaryota</taxon>
        <taxon>Metazoa</taxon>
        <taxon>Ecdysozoa</taxon>
        <taxon>Arthropoda</taxon>
        <taxon>Chelicerata</taxon>
        <taxon>Arachnida</taxon>
        <taxon>Araneae</taxon>
        <taxon>Araneomorphae</taxon>
        <taxon>Entelegynae</taxon>
        <taxon>Araneoidea</taxon>
        <taxon>Nephilidae</taxon>
        <taxon>Trichonephila</taxon>
    </lineage>
</organism>
<name>A0A8X6FY17_TRICU</name>
<dbReference type="GO" id="GO:0005689">
    <property type="term" value="C:U12-type spliceosomal complex"/>
    <property type="evidence" value="ECO:0007669"/>
    <property type="project" value="TreeGrafter"/>
</dbReference>
<dbReference type="PANTHER" id="PTHR12785:SF6">
    <property type="entry name" value="SPLICING FACTOR 3B SUBUNIT 2"/>
    <property type="match status" value="1"/>
</dbReference>